<dbReference type="EMBL" id="CP119078">
    <property type="protein sequence ID" value="WED43507.1"/>
    <property type="molecule type" value="Genomic_DNA"/>
</dbReference>
<accession>A0ABY8AWJ4</accession>
<evidence type="ECO:0000313" key="3">
    <source>
        <dbReference type="Proteomes" id="UP001222087"/>
    </source>
</evidence>
<dbReference type="Proteomes" id="UP001222087">
    <property type="component" value="Chromosome"/>
</dbReference>
<sequence>MLNKSSYKDKKLMQSPKAKQLNRKRFVAGAKKFEKGWIEVE</sequence>
<proteinExistence type="predicted"/>
<gene>
    <name evidence="2" type="ORF">PXX05_01675</name>
</gene>
<reference evidence="2 3" key="1">
    <citation type="submission" date="2023-02" db="EMBL/GenBank/DDBJ databases">
        <title>Genome Sequence of L. cardiaca H63T.</title>
        <authorList>
            <person name="Lopez A.E."/>
            <person name="Cianciotto N.P."/>
        </authorList>
    </citation>
    <scope>NUCLEOTIDE SEQUENCE [LARGE SCALE GENOMIC DNA]</scope>
    <source>
        <strain evidence="2 3">H63</strain>
    </source>
</reference>
<name>A0ABY8AWJ4_9GAMM</name>
<feature type="compositionally biased region" description="Basic and acidic residues" evidence="1">
    <location>
        <begin position="1"/>
        <end position="12"/>
    </location>
</feature>
<evidence type="ECO:0000256" key="1">
    <source>
        <dbReference type="SAM" id="MobiDB-lite"/>
    </source>
</evidence>
<feature type="region of interest" description="Disordered" evidence="1">
    <location>
        <begin position="1"/>
        <end position="20"/>
    </location>
</feature>
<keyword evidence="3" id="KW-1185">Reference proteome</keyword>
<protein>
    <submittedName>
        <fullName evidence="2">Uncharacterized protein</fullName>
    </submittedName>
</protein>
<organism evidence="2 3">
    <name type="scientific">Legionella cardiaca</name>
    <dbReference type="NCBI Taxonomy" id="1071983"/>
    <lineage>
        <taxon>Bacteria</taxon>
        <taxon>Pseudomonadati</taxon>
        <taxon>Pseudomonadota</taxon>
        <taxon>Gammaproteobacteria</taxon>
        <taxon>Legionellales</taxon>
        <taxon>Legionellaceae</taxon>
        <taxon>Legionella</taxon>
    </lineage>
</organism>
<evidence type="ECO:0000313" key="2">
    <source>
        <dbReference type="EMBL" id="WED43507.1"/>
    </source>
</evidence>
<dbReference type="RefSeq" id="WP_275089316.1">
    <property type="nucleotide sequence ID" value="NZ_CP119078.1"/>
</dbReference>